<proteinExistence type="predicted"/>
<organism evidence="1">
    <name type="scientific">Arundo donax</name>
    <name type="common">Giant reed</name>
    <name type="synonym">Donax arundinaceus</name>
    <dbReference type="NCBI Taxonomy" id="35708"/>
    <lineage>
        <taxon>Eukaryota</taxon>
        <taxon>Viridiplantae</taxon>
        <taxon>Streptophyta</taxon>
        <taxon>Embryophyta</taxon>
        <taxon>Tracheophyta</taxon>
        <taxon>Spermatophyta</taxon>
        <taxon>Magnoliopsida</taxon>
        <taxon>Liliopsida</taxon>
        <taxon>Poales</taxon>
        <taxon>Poaceae</taxon>
        <taxon>PACMAD clade</taxon>
        <taxon>Arundinoideae</taxon>
        <taxon>Arundineae</taxon>
        <taxon>Arundo</taxon>
    </lineage>
</organism>
<evidence type="ECO:0000313" key="1">
    <source>
        <dbReference type="EMBL" id="JAD18502.1"/>
    </source>
</evidence>
<sequence length="51" mass="6036">MVVSWMRLGCSFARLRHKGSDRMRSITPAWWMCLAEQGGWRKHMVLLEACR</sequence>
<reference evidence="1" key="1">
    <citation type="submission" date="2014-09" db="EMBL/GenBank/DDBJ databases">
        <authorList>
            <person name="Magalhaes I.L.F."/>
            <person name="Oliveira U."/>
            <person name="Santos F.R."/>
            <person name="Vidigal T.H.D.A."/>
            <person name="Brescovit A.D."/>
            <person name="Santos A.J."/>
        </authorList>
    </citation>
    <scope>NUCLEOTIDE SEQUENCE</scope>
    <source>
        <tissue evidence="1">Shoot tissue taken approximately 20 cm above the soil surface</tissue>
    </source>
</reference>
<name>A0A0A8Y3V1_ARUDO</name>
<protein>
    <submittedName>
        <fullName evidence="1">Uncharacterized protein</fullName>
    </submittedName>
</protein>
<reference evidence="1" key="2">
    <citation type="journal article" date="2015" name="Data Brief">
        <title>Shoot transcriptome of the giant reed, Arundo donax.</title>
        <authorList>
            <person name="Barrero R.A."/>
            <person name="Guerrero F.D."/>
            <person name="Moolhuijzen P."/>
            <person name="Goolsby J.A."/>
            <person name="Tidwell J."/>
            <person name="Bellgard S.E."/>
            <person name="Bellgard M.I."/>
        </authorList>
    </citation>
    <scope>NUCLEOTIDE SEQUENCE</scope>
    <source>
        <tissue evidence="1">Shoot tissue taken approximately 20 cm above the soil surface</tissue>
    </source>
</reference>
<dbReference type="AlphaFoldDB" id="A0A0A8Y3V1"/>
<accession>A0A0A8Y3V1</accession>
<dbReference type="EMBL" id="GBRH01279393">
    <property type="protein sequence ID" value="JAD18502.1"/>
    <property type="molecule type" value="Transcribed_RNA"/>
</dbReference>